<keyword evidence="16" id="KW-0675">Receptor</keyword>
<name>A0A4Q8LCR4_9GAMM</name>
<evidence type="ECO:0000259" key="14">
    <source>
        <dbReference type="Pfam" id="PF00593"/>
    </source>
</evidence>
<protein>
    <submittedName>
        <fullName evidence="16">TonB-dependent vitamin B12 receptor</fullName>
    </submittedName>
</protein>
<dbReference type="SUPFAM" id="SSF56935">
    <property type="entry name" value="Porins"/>
    <property type="match status" value="1"/>
</dbReference>
<dbReference type="InterPro" id="IPR010101">
    <property type="entry name" value="B12_transptr_BtuB"/>
</dbReference>
<proteinExistence type="inferred from homology"/>
<keyword evidence="9 11" id="KW-0472">Membrane</keyword>
<evidence type="ECO:0000256" key="2">
    <source>
        <dbReference type="ARBA" id="ARBA00022448"/>
    </source>
</evidence>
<comment type="subcellular location">
    <subcellularLocation>
        <location evidence="1 11">Cell outer membrane</location>
        <topology evidence="1 11">Multi-pass membrane protein</topology>
    </subcellularLocation>
</comment>
<dbReference type="OrthoDB" id="9764669at2"/>
<evidence type="ECO:0000256" key="13">
    <source>
        <dbReference type="SAM" id="SignalP"/>
    </source>
</evidence>
<organism evidence="16 17">
    <name type="scientific">Pseudoxanthomonas winnipegensis</name>
    <dbReference type="NCBI Taxonomy" id="2480810"/>
    <lineage>
        <taxon>Bacteria</taxon>
        <taxon>Pseudomonadati</taxon>
        <taxon>Pseudomonadota</taxon>
        <taxon>Gammaproteobacteria</taxon>
        <taxon>Lysobacterales</taxon>
        <taxon>Lysobacteraceae</taxon>
        <taxon>Pseudoxanthomonas</taxon>
    </lineage>
</organism>
<comment type="similarity">
    <text evidence="11 12">Belongs to the TonB-dependent receptor family.</text>
</comment>
<evidence type="ECO:0000256" key="3">
    <source>
        <dbReference type="ARBA" id="ARBA00022452"/>
    </source>
</evidence>
<feature type="domain" description="TonB-dependent receptor plug" evidence="15">
    <location>
        <begin position="43"/>
        <end position="149"/>
    </location>
</feature>
<feature type="domain" description="TonB-dependent receptor-like beta-barrel" evidence="14">
    <location>
        <begin position="232"/>
        <end position="597"/>
    </location>
</feature>
<evidence type="ECO:0000313" key="17">
    <source>
        <dbReference type="Proteomes" id="UP000292627"/>
    </source>
</evidence>
<dbReference type="EMBL" id="SHMC01000002">
    <property type="protein sequence ID" value="TAA26669.1"/>
    <property type="molecule type" value="Genomic_DNA"/>
</dbReference>
<dbReference type="InterPro" id="IPR012910">
    <property type="entry name" value="Plug_dom"/>
</dbReference>
<keyword evidence="7 12" id="KW-0798">TonB box</keyword>
<gene>
    <name evidence="16" type="primary">btuB</name>
    <name evidence="16" type="ORF">EA660_05455</name>
</gene>
<evidence type="ECO:0000256" key="8">
    <source>
        <dbReference type="ARBA" id="ARBA00023114"/>
    </source>
</evidence>
<evidence type="ECO:0000256" key="6">
    <source>
        <dbReference type="ARBA" id="ARBA00023065"/>
    </source>
</evidence>
<evidence type="ECO:0000313" key="16">
    <source>
        <dbReference type="EMBL" id="TAA26669.1"/>
    </source>
</evidence>
<dbReference type="PANTHER" id="PTHR30069:SF53">
    <property type="entry name" value="COLICIN I RECEPTOR-RELATED"/>
    <property type="match status" value="1"/>
</dbReference>
<evidence type="ECO:0000256" key="7">
    <source>
        <dbReference type="ARBA" id="ARBA00023077"/>
    </source>
</evidence>
<accession>A0A4Q8LCR4</accession>
<evidence type="ECO:0000256" key="5">
    <source>
        <dbReference type="ARBA" id="ARBA00022729"/>
    </source>
</evidence>
<dbReference type="Pfam" id="PF00593">
    <property type="entry name" value="TonB_dep_Rec_b-barrel"/>
    <property type="match status" value="1"/>
</dbReference>
<reference evidence="16 17" key="1">
    <citation type="submission" date="2019-02" db="EMBL/GenBank/DDBJ databases">
        <title>WGS of Pseudoxanthomonas species novum from clinical isolates.</title>
        <authorList>
            <person name="Bernier A.-M."/>
            <person name="Bernard K."/>
            <person name="Vachon A."/>
        </authorList>
    </citation>
    <scope>NUCLEOTIDE SEQUENCE [LARGE SCALE GENOMIC DNA]</scope>
    <source>
        <strain evidence="16 17">NML171200</strain>
    </source>
</reference>
<dbReference type="PROSITE" id="PS52016">
    <property type="entry name" value="TONB_DEPENDENT_REC_3"/>
    <property type="match status" value="1"/>
</dbReference>
<evidence type="ECO:0000256" key="11">
    <source>
        <dbReference type="PROSITE-ProRule" id="PRU01360"/>
    </source>
</evidence>
<dbReference type="InterPro" id="IPR039426">
    <property type="entry name" value="TonB-dep_rcpt-like"/>
</dbReference>
<dbReference type="GO" id="GO:0015288">
    <property type="term" value="F:porin activity"/>
    <property type="evidence" value="ECO:0007669"/>
    <property type="project" value="UniProtKB-KW"/>
</dbReference>
<comment type="caution">
    <text evidence="16">The sequence shown here is derived from an EMBL/GenBank/DDBJ whole genome shotgun (WGS) entry which is preliminary data.</text>
</comment>
<evidence type="ECO:0000256" key="1">
    <source>
        <dbReference type="ARBA" id="ARBA00004571"/>
    </source>
</evidence>
<evidence type="ECO:0000256" key="12">
    <source>
        <dbReference type="RuleBase" id="RU003357"/>
    </source>
</evidence>
<dbReference type="GO" id="GO:0006811">
    <property type="term" value="P:monoatomic ion transport"/>
    <property type="evidence" value="ECO:0007669"/>
    <property type="project" value="UniProtKB-KW"/>
</dbReference>
<dbReference type="RefSeq" id="WP_130550543.1">
    <property type="nucleotide sequence ID" value="NZ_SHMC01000002.1"/>
</dbReference>
<dbReference type="InterPro" id="IPR036942">
    <property type="entry name" value="Beta-barrel_TonB_sf"/>
</dbReference>
<keyword evidence="10 11" id="KW-0998">Cell outer membrane</keyword>
<dbReference type="InterPro" id="IPR000531">
    <property type="entry name" value="Beta-barrel_TonB"/>
</dbReference>
<sequence>MKTTLLSLAIGLGLSATAAARPADDATDLDQVSVTATRTEVAVQDSLVPVQVISREEIERSQATSLPELLAGRAGVNIANQGGPGKLTSVFLRGSESDHVLVLVDGVRIGSVTAGLAAFQDLPVSQIERIEIVRGPRSSLYGSEAIGGVIQIFTRGGGKGLTTYAQAGFGSHGLRDHSAGFSYRGERGWLSANGGYQDTDGINACRGTAGDAAHPFGAGCYADEPDRDGYRNTSFGLRAGIDVTDTLALEGNFLNADSHNEYDGTLFGGNEAESLQRVAGGTLRWRPSEAFKLTVQAGRNDDQADNYFADAATGTRSFVSTFDTRRDTASAQGDYLFAEGQTFTLGVDWLKDRVTSTTPYDIDDRDNTGVFAEYQGSFGAHALQASVRNDDNEQFGSHTTGSLGYGFGFGDGFKFTANAGTGFKAPNFNDLYYPGFSNPDLKPEKSKSLNLGLAQYGQGWNWTFNAYETRIEDLIGYDTAFNVVNVDKARIRGAELTGFVTLAGLDINAQLSHADARDDGDGANHDKWLARRARDTARLDLDYAIGDFRLGLTGNAAGKRYDDAANTQRLGGYGTMDVRLEYALSRDWTLLAKAANVFDKDYETVQWYNQPGREYTVSVRWQARQ</sequence>
<evidence type="ECO:0000259" key="15">
    <source>
        <dbReference type="Pfam" id="PF07715"/>
    </source>
</evidence>
<dbReference type="Gene3D" id="2.170.130.10">
    <property type="entry name" value="TonB-dependent receptor, plug domain"/>
    <property type="match status" value="1"/>
</dbReference>
<keyword evidence="6" id="KW-0406">Ion transport</keyword>
<dbReference type="CDD" id="cd01347">
    <property type="entry name" value="ligand_gated_channel"/>
    <property type="match status" value="1"/>
</dbReference>
<keyword evidence="3 11" id="KW-1134">Transmembrane beta strand</keyword>
<keyword evidence="2 11" id="KW-0813">Transport</keyword>
<dbReference type="Gene3D" id="2.40.170.20">
    <property type="entry name" value="TonB-dependent receptor, beta-barrel domain"/>
    <property type="match status" value="1"/>
</dbReference>
<dbReference type="Proteomes" id="UP000292627">
    <property type="component" value="Unassembled WGS sequence"/>
</dbReference>
<evidence type="ECO:0000256" key="9">
    <source>
        <dbReference type="ARBA" id="ARBA00023136"/>
    </source>
</evidence>
<evidence type="ECO:0000256" key="4">
    <source>
        <dbReference type="ARBA" id="ARBA00022692"/>
    </source>
</evidence>
<dbReference type="Pfam" id="PF07715">
    <property type="entry name" value="Plug"/>
    <property type="match status" value="1"/>
</dbReference>
<keyword evidence="5 13" id="KW-0732">Signal</keyword>
<feature type="signal peptide" evidence="13">
    <location>
        <begin position="1"/>
        <end position="18"/>
    </location>
</feature>
<keyword evidence="4 11" id="KW-0812">Transmembrane</keyword>
<dbReference type="InterPro" id="IPR037066">
    <property type="entry name" value="Plug_dom_sf"/>
</dbReference>
<dbReference type="GO" id="GO:0046930">
    <property type="term" value="C:pore complex"/>
    <property type="evidence" value="ECO:0007669"/>
    <property type="project" value="UniProtKB-KW"/>
</dbReference>
<keyword evidence="8" id="KW-0626">Porin</keyword>
<feature type="chain" id="PRO_5020424819" evidence="13">
    <location>
        <begin position="19"/>
        <end position="625"/>
    </location>
</feature>
<dbReference type="AlphaFoldDB" id="A0A4Q8LCR4"/>
<dbReference type="PANTHER" id="PTHR30069">
    <property type="entry name" value="TONB-DEPENDENT OUTER MEMBRANE RECEPTOR"/>
    <property type="match status" value="1"/>
</dbReference>
<evidence type="ECO:0000256" key="10">
    <source>
        <dbReference type="ARBA" id="ARBA00023237"/>
    </source>
</evidence>
<dbReference type="GO" id="GO:0015420">
    <property type="term" value="F:ABC-type vitamin B12 transporter activity"/>
    <property type="evidence" value="ECO:0007669"/>
    <property type="project" value="InterPro"/>
</dbReference>
<dbReference type="NCBIfam" id="TIGR01779">
    <property type="entry name" value="TonB-B12"/>
    <property type="match status" value="1"/>
</dbReference>
<dbReference type="GO" id="GO:0009279">
    <property type="term" value="C:cell outer membrane"/>
    <property type="evidence" value="ECO:0007669"/>
    <property type="project" value="UniProtKB-SubCell"/>
</dbReference>